<evidence type="ECO:0000313" key="1">
    <source>
        <dbReference type="EMBL" id="AFP58806.1"/>
    </source>
</evidence>
<organism evidence="1">
    <name type="scientific">Heliconius melpomene</name>
    <name type="common">Postman butterfly</name>
    <dbReference type="NCBI Taxonomy" id="34740"/>
    <lineage>
        <taxon>Eukaryota</taxon>
        <taxon>Metazoa</taxon>
        <taxon>Ecdysozoa</taxon>
        <taxon>Arthropoda</taxon>
        <taxon>Hexapoda</taxon>
        <taxon>Insecta</taxon>
        <taxon>Pterygota</taxon>
        <taxon>Neoptera</taxon>
        <taxon>Endopterygota</taxon>
        <taxon>Lepidoptera</taxon>
        <taxon>Glossata</taxon>
        <taxon>Ditrysia</taxon>
        <taxon>Papilionoidea</taxon>
        <taxon>Nymphalidae</taxon>
        <taxon>Heliconiinae</taxon>
        <taxon>Heliconiini</taxon>
        <taxon>Heliconius</taxon>
    </lineage>
</organism>
<reference evidence="1" key="1">
    <citation type="submission" date="2012-05" db="EMBL/GenBank/DDBJ databases">
        <title>A Microsynteny Coding for Vitelline Membrane Proteins in Three Lepidopteran Insects.</title>
        <authorList>
            <person name="Xu Y.Sr."/>
            <person name="Xiang Z."/>
            <person name="He N."/>
        </authorList>
    </citation>
    <scope>NUCLEOTIDE SEQUENCE</scope>
</reference>
<protein>
    <submittedName>
        <fullName evidence="1">VMP32</fullName>
    </submittedName>
</protein>
<accession>J7G4K9</accession>
<gene>
    <name evidence="1" type="primary">VMP32</name>
</gene>
<dbReference type="AlphaFoldDB" id="J7G4K9"/>
<proteinExistence type="predicted"/>
<dbReference type="EMBL" id="JX121277">
    <property type="protein sequence ID" value="AFP58806.1"/>
    <property type="molecule type" value="Genomic_DNA"/>
</dbReference>
<sequence length="274" mass="31767">MNHCYFVIRKVLYFHIILHYLIYSSSADLFERPKTNIIEAFSIETDNTNDADEPENLKKSSPELCPVSENKSWKDFTSSNNIDGLSPALQPPLTNIANKDLVYQYAYNPGYNYYDVSTDPFTPPAPKIPDNSVGRSYNKVSYPYIYPELLTSFQPYPVRYIPPVYLKYYYSLSPQDMLPNYEVSNVRAPRVLRSNDDFWEQLESDSIMKNILPTMPVPFLRNNHQPLIYERAYLPYGSRDCALPIMLGCAPKIFYRDLANYNREVGPVDKQINS</sequence>
<name>J7G4K9_HELME</name>